<evidence type="ECO:0000313" key="2">
    <source>
        <dbReference type="Proteomes" id="UP000697127"/>
    </source>
</evidence>
<feature type="non-terminal residue" evidence="1">
    <location>
        <position position="413"/>
    </location>
</feature>
<reference evidence="1" key="1">
    <citation type="submission" date="2020-11" db="EMBL/GenBank/DDBJ databases">
        <title>Kefir isolates.</title>
        <authorList>
            <person name="Marcisauskas S."/>
            <person name="Kim Y."/>
            <person name="Blasche S."/>
        </authorList>
    </citation>
    <scope>NUCLEOTIDE SEQUENCE</scope>
    <source>
        <strain evidence="1">Olga-1</strain>
    </source>
</reference>
<gene>
    <name evidence="1" type="ORF">C6P40_003021</name>
</gene>
<accession>A0A9P6WJ46</accession>
<evidence type="ECO:0000313" key="1">
    <source>
        <dbReference type="EMBL" id="KAG0687013.1"/>
    </source>
</evidence>
<organism evidence="1 2">
    <name type="scientific">Pichia californica</name>
    <dbReference type="NCBI Taxonomy" id="460514"/>
    <lineage>
        <taxon>Eukaryota</taxon>
        <taxon>Fungi</taxon>
        <taxon>Dikarya</taxon>
        <taxon>Ascomycota</taxon>
        <taxon>Saccharomycotina</taxon>
        <taxon>Pichiomycetes</taxon>
        <taxon>Pichiales</taxon>
        <taxon>Pichiaceae</taxon>
        <taxon>Pichia</taxon>
    </lineage>
</organism>
<keyword evidence="2" id="KW-1185">Reference proteome</keyword>
<proteinExistence type="predicted"/>
<dbReference type="AlphaFoldDB" id="A0A9P6WJ46"/>
<sequence>MQIPAIASALSSSSYNLSKSSNSNNNLSNNNHNSNNILSKPFDILIPNFQINHDFFLEYKNPNIILETYSNGIILVSNNLILFYNYSLQLIKIIKFNSIKKFNYGKIISNLLILISTNNKLILIDSLSLTYLSSFQLNYHFTCFKNVINLNNTNLINNNIILSLYTNSSCSQLILINIKENKILKYSPLIYLQFWPIDILSIDSNFFYFFNSFGEYQIFNFKTENLNNLPFKLPNLIDSNYGKLKNIQLFNNNSKCFIILQEFGWLIYKFNSTNKNNSLNNLQLIISSPLSSSFEKLIQIKNNSFILMSDRNLTLISGNNIHLINSNNNENILLDIFLNKKNSNLLGLFNNNKLMELIDFQYWNENIIQNNKEMINNSNNNNNNNKIIYTDSQFQILKINNRIILKNINGLEI</sequence>
<evidence type="ECO:0008006" key="3">
    <source>
        <dbReference type="Google" id="ProtNLM"/>
    </source>
</evidence>
<comment type="caution">
    <text evidence="1">The sequence shown here is derived from an EMBL/GenBank/DDBJ whole genome shotgun (WGS) entry which is preliminary data.</text>
</comment>
<dbReference type="Proteomes" id="UP000697127">
    <property type="component" value="Unassembled WGS sequence"/>
</dbReference>
<dbReference type="EMBL" id="PUHW01000331">
    <property type="protein sequence ID" value="KAG0687013.1"/>
    <property type="molecule type" value="Genomic_DNA"/>
</dbReference>
<protein>
    <recommendedName>
        <fullName evidence="3">CNH domain-containing protein</fullName>
    </recommendedName>
</protein>
<name>A0A9P6WJ46_9ASCO</name>